<organism evidence="1 2">
    <name type="scientific">Desulforhabdus amnigena</name>
    <dbReference type="NCBI Taxonomy" id="40218"/>
    <lineage>
        <taxon>Bacteria</taxon>
        <taxon>Pseudomonadati</taxon>
        <taxon>Thermodesulfobacteriota</taxon>
        <taxon>Syntrophobacteria</taxon>
        <taxon>Syntrophobacterales</taxon>
        <taxon>Syntrophobacteraceae</taxon>
        <taxon>Desulforhabdus</taxon>
    </lineage>
</organism>
<proteinExistence type="predicted"/>
<name>A0A9W6D0T0_9BACT</name>
<dbReference type="RefSeq" id="WP_281792973.1">
    <property type="nucleotide sequence ID" value="NZ_BSDR01000001.1"/>
</dbReference>
<dbReference type="Proteomes" id="UP001144372">
    <property type="component" value="Unassembled WGS sequence"/>
</dbReference>
<protein>
    <submittedName>
        <fullName evidence="1">Uncharacterized protein</fullName>
    </submittedName>
</protein>
<accession>A0A9W6D0T0</accession>
<reference evidence="1" key="1">
    <citation type="submission" date="2022-12" db="EMBL/GenBank/DDBJ databases">
        <title>Reference genome sequencing for broad-spectrum identification of bacterial and archaeal isolates by mass spectrometry.</title>
        <authorList>
            <person name="Sekiguchi Y."/>
            <person name="Tourlousse D.M."/>
        </authorList>
    </citation>
    <scope>NUCLEOTIDE SEQUENCE</scope>
    <source>
        <strain evidence="1">ASRB1</strain>
    </source>
</reference>
<evidence type="ECO:0000313" key="2">
    <source>
        <dbReference type="Proteomes" id="UP001144372"/>
    </source>
</evidence>
<gene>
    <name evidence="1" type="ORF">DAMNIGENAA_12130</name>
</gene>
<sequence>MAGSGTPQVENTSNILQHQTLNLIFQEEYIPRFFQLLQRGFMVKARRGCSLKSLLCQQPGISSEYLEERIQTIFIDGKAVDNIERAIPADGATIAISAAMPGLVGATLRRGGFYAALRSQITYTAGEECASEGEAMFKLKLFNLLIDELGRGFLEKGIWIDGKVLQDFFKGQAESFWEGCEEIELDGSKVKPQKLLETHWCGEEKQVLFKVASTRSGI</sequence>
<dbReference type="AlphaFoldDB" id="A0A9W6D0T0"/>
<evidence type="ECO:0000313" key="1">
    <source>
        <dbReference type="EMBL" id="GLI33780.1"/>
    </source>
</evidence>
<comment type="caution">
    <text evidence="1">The sequence shown here is derived from an EMBL/GenBank/DDBJ whole genome shotgun (WGS) entry which is preliminary data.</text>
</comment>
<keyword evidence="2" id="KW-1185">Reference proteome</keyword>
<dbReference type="EMBL" id="BSDR01000001">
    <property type="protein sequence ID" value="GLI33780.1"/>
    <property type="molecule type" value="Genomic_DNA"/>
</dbReference>